<feature type="transmembrane region" description="Helical" evidence="1">
    <location>
        <begin position="78"/>
        <end position="95"/>
    </location>
</feature>
<feature type="transmembrane region" description="Helical" evidence="1">
    <location>
        <begin position="273"/>
        <end position="297"/>
    </location>
</feature>
<proteinExistence type="predicted"/>
<keyword evidence="1" id="KW-0812">Transmembrane</keyword>
<feature type="transmembrane region" description="Helical" evidence="1">
    <location>
        <begin position="340"/>
        <end position="360"/>
    </location>
</feature>
<feature type="transmembrane region" description="Helical" evidence="1">
    <location>
        <begin position="47"/>
        <end position="66"/>
    </location>
</feature>
<feature type="transmembrane region" description="Helical" evidence="1">
    <location>
        <begin position="101"/>
        <end position="121"/>
    </location>
</feature>
<evidence type="ECO:0008006" key="4">
    <source>
        <dbReference type="Google" id="ProtNLM"/>
    </source>
</evidence>
<feature type="transmembrane region" description="Helical" evidence="1">
    <location>
        <begin position="235"/>
        <end position="252"/>
    </location>
</feature>
<evidence type="ECO:0000256" key="1">
    <source>
        <dbReference type="SAM" id="Phobius"/>
    </source>
</evidence>
<dbReference type="EMBL" id="FQVT01000002">
    <property type="protein sequence ID" value="SHF76530.1"/>
    <property type="molecule type" value="Genomic_DNA"/>
</dbReference>
<accession>A0A1M5EBH9</accession>
<keyword evidence="1" id="KW-0472">Membrane</keyword>
<sequence>MIAIKKHTILALGYFLLVALLGLLLRFFVIVDVPATYRFLVHTHSHIALLGWVYIALTSIIYLLYLKSAAIDALYRRIFWFTQITILGMLFSFPFQGYALFSIIFSTLFLIATYFFTWMVLKHTPKKFRNRNSYTCVKTSLIYMVFSSIGPWAVGGVMATLGKTSIWYKLAIYFYLHFQYNAWFILALCGFLFFILESRNIEIDKKVFQRFFYLFNISAILTLFLSVLWTQPPTVFYYLAGIGAVVQVFAFLKFFGIIRPNFKALGFDRFTGLLLKIAVIVLILKVLMQLISALPYFAKLAYQSQDFVIGYLHLTFLGLISVSLLALLSHFKLIYLSKGGFWFFFTAFILTEAIIFYRGLAIWQALPIPEQLLNYLFAASCLFPIGIGWLLIANFRKKVSDKPFGT</sequence>
<name>A0A1M5EBH9_SALEC</name>
<feature type="transmembrane region" description="Helical" evidence="1">
    <location>
        <begin position="309"/>
        <end position="328"/>
    </location>
</feature>
<protein>
    <recommendedName>
        <fullName evidence="4">Cytochrome C and Quinol oxidase polypeptide I</fullName>
    </recommendedName>
</protein>
<dbReference type="RefSeq" id="WP_072877433.1">
    <property type="nucleotide sequence ID" value="NZ_FQVT01000002.1"/>
</dbReference>
<reference evidence="3" key="1">
    <citation type="submission" date="2016-11" db="EMBL/GenBank/DDBJ databases">
        <authorList>
            <person name="Varghese N."/>
            <person name="Submissions S."/>
        </authorList>
    </citation>
    <scope>NUCLEOTIDE SEQUENCE [LARGE SCALE GENOMIC DNA]</scope>
    <source>
        <strain evidence="3">DSM 24579</strain>
    </source>
</reference>
<feature type="transmembrane region" description="Helical" evidence="1">
    <location>
        <begin position="141"/>
        <end position="162"/>
    </location>
</feature>
<evidence type="ECO:0000313" key="3">
    <source>
        <dbReference type="Proteomes" id="UP000183945"/>
    </source>
</evidence>
<dbReference type="Proteomes" id="UP000183945">
    <property type="component" value="Unassembled WGS sequence"/>
</dbReference>
<gene>
    <name evidence="2" type="ORF">SAMN05444483_102306</name>
</gene>
<organism evidence="2 3">
    <name type="scientific">Salegentibacter echinorum</name>
    <dbReference type="NCBI Taxonomy" id="1073325"/>
    <lineage>
        <taxon>Bacteria</taxon>
        <taxon>Pseudomonadati</taxon>
        <taxon>Bacteroidota</taxon>
        <taxon>Flavobacteriia</taxon>
        <taxon>Flavobacteriales</taxon>
        <taxon>Flavobacteriaceae</taxon>
        <taxon>Salegentibacter</taxon>
    </lineage>
</organism>
<dbReference type="STRING" id="1073325.SAMN05444483_102306"/>
<dbReference type="OrthoDB" id="2827525at2"/>
<keyword evidence="1" id="KW-1133">Transmembrane helix</keyword>
<feature type="transmembrane region" description="Helical" evidence="1">
    <location>
        <begin position="211"/>
        <end position="229"/>
    </location>
</feature>
<dbReference type="AlphaFoldDB" id="A0A1M5EBH9"/>
<keyword evidence="3" id="KW-1185">Reference proteome</keyword>
<feature type="transmembrane region" description="Helical" evidence="1">
    <location>
        <begin position="182"/>
        <end position="199"/>
    </location>
</feature>
<feature type="transmembrane region" description="Helical" evidence="1">
    <location>
        <begin position="12"/>
        <end position="35"/>
    </location>
</feature>
<feature type="transmembrane region" description="Helical" evidence="1">
    <location>
        <begin position="372"/>
        <end position="392"/>
    </location>
</feature>
<evidence type="ECO:0000313" key="2">
    <source>
        <dbReference type="EMBL" id="SHF76530.1"/>
    </source>
</evidence>